<feature type="region of interest" description="Disordered" evidence="1">
    <location>
        <begin position="44"/>
        <end position="65"/>
    </location>
</feature>
<accession>A0AAD5R795</accession>
<evidence type="ECO:0000256" key="1">
    <source>
        <dbReference type="SAM" id="MobiDB-lite"/>
    </source>
</evidence>
<name>A0AAD5R795_PARTN</name>
<dbReference type="AlphaFoldDB" id="A0AAD5R795"/>
<evidence type="ECO:0000313" key="2">
    <source>
        <dbReference type="EMBL" id="KAJ1370713.1"/>
    </source>
</evidence>
<evidence type="ECO:0000313" key="3">
    <source>
        <dbReference type="Proteomes" id="UP001196413"/>
    </source>
</evidence>
<dbReference type="Proteomes" id="UP001196413">
    <property type="component" value="Unassembled WGS sequence"/>
</dbReference>
<organism evidence="2 3">
    <name type="scientific">Parelaphostrongylus tenuis</name>
    <name type="common">Meningeal worm</name>
    <dbReference type="NCBI Taxonomy" id="148309"/>
    <lineage>
        <taxon>Eukaryota</taxon>
        <taxon>Metazoa</taxon>
        <taxon>Ecdysozoa</taxon>
        <taxon>Nematoda</taxon>
        <taxon>Chromadorea</taxon>
        <taxon>Rhabditida</taxon>
        <taxon>Rhabditina</taxon>
        <taxon>Rhabditomorpha</taxon>
        <taxon>Strongyloidea</taxon>
        <taxon>Metastrongylidae</taxon>
        <taxon>Parelaphostrongylus</taxon>
    </lineage>
</organism>
<sequence length="81" mass="9415">MEEVRWDLESNSATDLLKKMKTKSNETFDALSMSKVLVRLAGQRSPAINRRTPTERHRRGIPPLPNEWMHIIDHNGDYIVD</sequence>
<keyword evidence="3" id="KW-1185">Reference proteome</keyword>
<comment type="caution">
    <text evidence="2">The sequence shown here is derived from an EMBL/GenBank/DDBJ whole genome shotgun (WGS) entry which is preliminary data.</text>
</comment>
<gene>
    <name evidence="2" type="ORF">KIN20_032503</name>
</gene>
<protein>
    <submittedName>
        <fullName evidence="2">Uncharacterized protein</fullName>
    </submittedName>
</protein>
<dbReference type="EMBL" id="JAHQIW010006839">
    <property type="protein sequence ID" value="KAJ1370713.1"/>
    <property type="molecule type" value="Genomic_DNA"/>
</dbReference>
<reference evidence="2" key="1">
    <citation type="submission" date="2021-06" db="EMBL/GenBank/DDBJ databases">
        <title>Parelaphostrongylus tenuis whole genome reference sequence.</title>
        <authorList>
            <person name="Garwood T.J."/>
            <person name="Larsen P.A."/>
            <person name="Fountain-Jones N.M."/>
            <person name="Garbe J.R."/>
            <person name="Macchietto M.G."/>
            <person name="Kania S.A."/>
            <person name="Gerhold R.W."/>
            <person name="Richards J.E."/>
            <person name="Wolf T.M."/>
        </authorList>
    </citation>
    <scope>NUCLEOTIDE SEQUENCE</scope>
    <source>
        <strain evidence="2">MNPRO001-30</strain>
        <tissue evidence="2">Meninges</tissue>
    </source>
</reference>
<proteinExistence type="predicted"/>